<keyword evidence="2" id="KW-1185">Reference proteome</keyword>
<dbReference type="EMBL" id="CP048852">
    <property type="protein sequence ID" value="QIW81953.1"/>
    <property type="molecule type" value="Genomic_DNA"/>
</dbReference>
<name>A0A6H0WRL6_9BACI</name>
<accession>A0A6H0WRL6</accession>
<dbReference type="AlphaFoldDB" id="A0A6H0WRL6"/>
<sequence>MFARYFLTSQPNEILSTAKPADTGVDEPSGIIYTDNEMAVILLTVRAKMARRGVVAGENGFITVEDFTRPDKELITYEDGKT</sequence>
<gene>
    <name evidence="1" type="ORF">G4P54_20265</name>
</gene>
<evidence type="ECO:0000313" key="2">
    <source>
        <dbReference type="Proteomes" id="UP000501914"/>
    </source>
</evidence>
<dbReference type="RefSeq" id="WP_167873695.1">
    <property type="nucleotide sequence ID" value="NZ_CP048852.1"/>
</dbReference>
<organism evidence="1 2">
    <name type="scientific">Bacillus tequilensis</name>
    <dbReference type="NCBI Taxonomy" id="227866"/>
    <lineage>
        <taxon>Bacteria</taxon>
        <taxon>Bacillati</taxon>
        <taxon>Bacillota</taxon>
        <taxon>Bacilli</taxon>
        <taxon>Bacillales</taxon>
        <taxon>Bacillaceae</taxon>
        <taxon>Bacillus</taxon>
    </lineage>
</organism>
<dbReference type="KEGG" id="bteq:G4P54_20265"/>
<protein>
    <submittedName>
        <fullName evidence="1">Uncharacterized protein</fullName>
    </submittedName>
</protein>
<proteinExistence type="predicted"/>
<dbReference type="Gene3D" id="3.30.360.10">
    <property type="entry name" value="Dihydrodipicolinate Reductase, domain 2"/>
    <property type="match status" value="1"/>
</dbReference>
<evidence type="ECO:0000313" key="1">
    <source>
        <dbReference type="EMBL" id="QIW81953.1"/>
    </source>
</evidence>
<dbReference type="Proteomes" id="UP000501914">
    <property type="component" value="Chromosome"/>
</dbReference>
<reference evidence="1 2" key="1">
    <citation type="submission" date="2020-02" db="EMBL/GenBank/DDBJ databases">
        <title>Genome sequencing, annotation and comparative genomic analysis of Bacillus tequilensis EA-CB0015, an effective biological control agent against Pseudocercospora fijiensis in banana plants.</title>
        <authorList>
            <person name="Cuellar-Gaviria T.Z."/>
            <person name="Ju K.-S."/>
            <person name="Villegas-Escobar V."/>
        </authorList>
    </citation>
    <scope>NUCLEOTIDE SEQUENCE [LARGE SCALE GENOMIC DNA]</scope>
    <source>
        <strain evidence="1 2">EA-CB0015</strain>
    </source>
</reference>
<dbReference type="SUPFAM" id="SSF55347">
    <property type="entry name" value="Glyceraldehyde-3-phosphate dehydrogenase-like, C-terminal domain"/>
    <property type="match status" value="1"/>
</dbReference>